<name>A0AAD6ST37_9AGAR</name>
<evidence type="ECO:0000313" key="3">
    <source>
        <dbReference type="Proteomes" id="UP001218188"/>
    </source>
</evidence>
<keyword evidence="3" id="KW-1185">Reference proteome</keyword>
<reference evidence="2" key="1">
    <citation type="submission" date="2023-03" db="EMBL/GenBank/DDBJ databases">
        <title>Massive genome expansion in bonnet fungi (Mycena s.s.) driven by repeated elements and novel gene families across ecological guilds.</title>
        <authorList>
            <consortium name="Lawrence Berkeley National Laboratory"/>
            <person name="Harder C.B."/>
            <person name="Miyauchi S."/>
            <person name="Viragh M."/>
            <person name="Kuo A."/>
            <person name="Thoen E."/>
            <person name="Andreopoulos B."/>
            <person name="Lu D."/>
            <person name="Skrede I."/>
            <person name="Drula E."/>
            <person name="Henrissat B."/>
            <person name="Morin E."/>
            <person name="Kohler A."/>
            <person name="Barry K."/>
            <person name="LaButti K."/>
            <person name="Morin E."/>
            <person name="Salamov A."/>
            <person name="Lipzen A."/>
            <person name="Mereny Z."/>
            <person name="Hegedus B."/>
            <person name="Baldrian P."/>
            <person name="Stursova M."/>
            <person name="Weitz H."/>
            <person name="Taylor A."/>
            <person name="Grigoriev I.V."/>
            <person name="Nagy L.G."/>
            <person name="Martin F."/>
            <person name="Kauserud H."/>
        </authorList>
    </citation>
    <scope>NUCLEOTIDE SEQUENCE</scope>
    <source>
        <strain evidence="2">CBHHK200</strain>
    </source>
</reference>
<comment type="caution">
    <text evidence="2">The sequence shown here is derived from an EMBL/GenBank/DDBJ whole genome shotgun (WGS) entry which is preliminary data.</text>
</comment>
<evidence type="ECO:0000256" key="1">
    <source>
        <dbReference type="SAM" id="MobiDB-lite"/>
    </source>
</evidence>
<gene>
    <name evidence="2" type="ORF">C8F04DRAFT_1185322</name>
</gene>
<dbReference type="Proteomes" id="UP001218188">
    <property type="component" value="Unassembled WGS sequence"/>
</dbReference>
<dbReference type="AlphaFoldDB" id="A0AAD6ST37"/>
<dbReference type="EMBL" id="JARJCM010000076">
    <property type="protein sequence ID" value="KAJ7032080.1"/>
    <property type="molecule type" value="Genomic_DNA"/>
</dbReference>
<proteinExistence type="predicted"/>
<protein>
    <submittedName>
        <fullName evidence="2">Uncharacterized protein</fullName>
    </submittedName>
</protein>
<accession>A0AAD6ST37</accession>
<evidence type="ECO:0000313" key="2">
    <source>
        <dbReference type="EMBL" id="KAJ7032080.1"/>
    </source>
</evidence>
<sequence length="272" mass="29859">MQPKVLDPSGIKHPLKPDSIKHPLKPDSSSNEVEVLQLILASLRWHCLPGYIALRCLIFFQPISIGLLTLFRSPGIQLKNPSPGNSINRDVSIPQSIQLPSFPLDSATSLLLANAPAKFTPLICLPTRISDSQSAPVAHVISARIKAENAIELSLDWSQLIKSSLTALESNRARHSESSGLKPFASLSPQILAKFSLRTWRVQVRGNVGTGVGGKGWAGWERQHTDKLKFRNGLKRRNELKSLLELKPTHELKSGYLNSTSVSGLEFLSLLS</sequence>
<feature type="region of interest" description="Disordered" evidence="1">
    <location>
        <begin position="1"/>
        <end position="28"/>
    </location>
</feature>
<organism evidence="2 3">
    <name type="scientific">Mycena alexandri</name>
    <dbReference type="NCBI Taxonomy" id="1745969"/>
    <lineage>
        <taxon>Eukaryota</taxon>
        <taxon>Fungi</taxon>
        <taxon>Dikarya</taxon>
        <taxon>Basidiomycota</taxon>
        <taxon>Agaricomycotina</taxon>
        <taxon>Agaricomycetes</taxon>
        <taxon>Agaricomycetidae</taxon>
        <taxon>Agaricales</taxon>
        <taxon>Marasmiineae</taxon>
        <taxon>Mycenaceae</taxon>
        <taxon>Mycena</taxon>
    </lineage>
</organism>
<feature type="compositionally biased region" description="Basic and acidic residues" evidence="1">
    <location>
        <begin position="15"/>
        <end position="25"/>
    </location>
</feature>